<reference evidence="8" key="1">
    <citation type="submission" date="2023-07" db="EMBL/GenBank/DDBJ databases">
        <title>draft genome sequence of fig (Ficus carica).</title>
        <authorList>
            <person name="Takahashi T."/>
            <person name="Nishimura K."/>
        </authorList>
    </citation>
    <scope>NUCLEOTIDE SEQUENCE</scope>
</reference>
<dbReference type="Pfam" id="PF13639">
    <property type="entry name" value="zf-RING_2"/>
    <property type="match status" value="1"/>
</dbReference>
<dbReference type="SUPFAM" id="SSF57850">
    <property type="entry name" value="RING/U-box"/>
    <property type="match status" value="1"/>
</dbReference>
<keyword evidence="4 6" id="KW-0863">Zinc-finger</keyword>
<dbReference type="EC" id="2.3.2.27" evidence="2"/>
<dbReference type="SMART" id="SM00184">
    <property type="entry name" value="RING"/>
    <property type="match status" value="1"/>
</dbReference>
<dbReference type="Gene3D" id="3.30.40.10">
    <property type="entry name" value="Zinc/RING finger domain, C3HC4 (zinc finger)"/>
    <property type="match status" value="1"/>
</dbReference>
<keyword evidence="9" id="KW-1185">Reference proteome</keyword>
<dbReference type="EMBL" id="BTGU01000021">
    <property type="protein sequence ID" value="GMN45744.1"/>
    <property type="molecule type" value="Genomic_DNA"/>
</dbReference>
<dbReference type="GO" id="GO:0016567">
    <property type="term" value="P:protein ubiquitination"/>
    <property type="evidence" value="ECO:0007669"/>
    <property type="project" value="TreeGrafter"/>
</dbReference>
<evidence type="ECO:0000259" key="7">
    <source>
        <dbReference type="PROSITE" id="PS50089"/>
    </source>
</evidence>
<evidence type="ECO:0000256" key="4">
    <source>
        <dbReference type="ARBA" id="ARBA00022771"/>
    </source>
</evidence>
<protein>
    <recommendedName>
        <fullName evidence="2">RING-type E3 ubiquitin transferase</fullName>
        <ecNumber evidence="2">2.3.2.27</ecNumber>
    </recommendedName>
</protein>
<dbReference type="PROSITE" id="PS50089">
    <property type="entry name" value="ZF_RING_2"/>
    <property type="match status" value="1"/>
</dbReference>
<name>A0AA88DIJ5_FICCA</name>
<sequence>MSTYGCEVWQPDQSTNLAWTSPNPEFLIDVFATYATVEDDDPSISTSYTRYLQFIAQRQDFLDNSTSWLTISNMLSHMLVPFHAQPSMIQKISTCAREIASLPGNVDSKTIPLVVCLVVGHEEEEVREDSDGTVAQERSPAVQVLERMSIEGYCVICLEEILLGCEASRLPCLHFYHECCILRWLEKSNLCPLCRFELPLD</sequence>
<evidence type="ECO:0000256" key="5">
    <source>
        <dbReference type="ARBA" id="ARBA00022833"/>
    </source>
</evidence>
<dbReference type="GO" id="GO:0061630">
    <property type="term" value="F:ubiquitin protein ligase activity"/>
    <property type="evidence" value="ECO:0007669"/>
    <property type="project" value="UniProtKB-EC"/>
</dbReference>
<dbReference type="PANTHER" id="PTHR15710">
    <property type="entry name" value="E3 UBIQUITIN-PROTEIN LIGASE PRAJA"/>
    <property type="match status" value="1"/>
</dbReference>
<keyword evidence="5" id="KW-0862">Zinc</keyword>
<keyword evidence="3" id="KW-0479">Metal-binding</keyword>
<evidence type="ECO:0000313" key="9">
    <source>
        <dbReference type="Proteomes" id="UP001187192"/>
    </source>
</evidence>
<evidence type="ECO:0000256" key="2">
    <source>
        <dbReference type="ARBA" id="ARBA00012483"/>
    </source>
</evidence>
<evidence type="ECO:0000256" key="1">
    <source>
        <dbReference type="ARBA" id="ARBA00000900"/>
    </source>
</evidence>
<accession>A0AA88DIJ5</accession>
<evidence type="ECO:0000256" key="3">
    <source>
        <dbReference type="ARBA" id="ARBA00022723"/>
    </source>
</evidence>
<proteinExistence type="predicted"/>
<dbReference type="InterPro" id="IPR013083">
    <property type="entry name" value="Znf_RING/FYVE/PHD"/>
</dbReference>
<dbReference type="AlphaFoldDB" id="A0AA88DIJ5"/>
<evidence type="ECO:0000256" key="6">
    <source>
        <dbReference type="PROSITE-ProRule" id="PRU00175"/>
    </source>
</evidence>
<gene>
    <name evidence="8" type="ORF">TIFTF001_014929</name>
</gene>
<comment type="caution">
    <text evidence="8">The sequence shown here is derived from an EMBL/GenBank/DDBJ whole genome shotgun (WGS) entry which is preliminary data.</text>
</comment>
<organism evidence="8 9">
    <name type="scientific">Ficus carica</name>
    <name type="common">Common fig</name>
    <dbReference type="NCBI Taxonomy" id="3494"/>
    <lineage>
        <taxon>Eukaryota</taxon>
        <taxon>Viridiplantae</taxon>
        <taxon>Streptophyta</taxon>
        <taxon>Embryophyta</taxon>
        <taxon>Tracheophyta</taxon>
        <taxon>Spermatophyta</taxon>
        <taxon>Magnoliopsida</taxon>
        <taxon>eudicotyledons</taxon>
        <taxon>Gunneridae</taxon>
        <taxon>Pentapetalae</taxon>
        <taxon>rosids</taxon>
        <taxon>fabids</taxon>
        <taxon>Rosales</taxon>
        <taxon>Moraceae</taxon>
        <taxon>Ficeae</taxon>
        <taxon>Ficus</taxon>
    </lineage>
</organism>
<dbReference type="GO" id="GO:0005737">
    <property type="term" value="C:cytoplasm"/>
    <property type="evidence" value="ECO:0007669"/>
    <property type="project" value="TreeGrafter"/>
</dbReference>
<dbReference type="Proteomes" id="UP001187192">
    <property type="component" value="Unassembled WGS sequence"/>
</dbReference>
<comment type="catalytic activity">
    <reaction evidence="1">
        <text>S-ubiquitinyl-[E2 ubiquitin-conjugating enzyme]-L-cysteine + [acceptor protein]-L-lysine = [E2 ubiquitin-conjugating enzyme]-L-cysteine + N(6)-ubiquitinyl-[acceptor protein]-L-lysine.</text>
        <dbReference type="EC" id="2.3.2.27"/>
    </reaction>
</comment>
<dbReference type="PANTHER" id="PTHR15710:SF77">
    <property type="entry name" value="RING-H2 FINGER PROTEIN ATL21B"/>
    <property type="match status" value="1"/>
</dbReference>
<dbReference type="InterPro" id="IPR001841">
    <property type="entry name" value="Znf_RING"/>
</dbReference>
<feature type="domain" description="RING-type" evidence="7">
    <location>
        <begin position="154"/>
        <end position="195"/>
    </location>
</feature>
<evidence type="ECO:0000313" key="8">
    <source>
        <dbReference type="EMBL" id="GMN45744.1"/>
    </source>
</evidence>
<dbReference type="GO" id="GO:0008270">
    <property type="term" value="F:zinc ion binding"/>
    <property type="evidence" value="ECO:0007669"/>
    <property type="project" value="UniProtKB-KW"/>
</dbReference>